<organism evidence="2 3">
    <name type="scientific">Saguinus oedipus</name>
    <name type="common">Cotton-top tamarin</name>
    <name type="synonym">Oedipomidas oedipus</name>
    <dbReference type="NCBI Taxonomy" id="9490"/>
    <lineage>
        <taxon>Eukaryota</taxon>
        <taxon>Metazoa</taxon>
        <taxon>Chordata</taxon>
        <taxon>Craniata</taxon>
        <taxon>Vertebrata</taxon>
        <taxon>Euteleostomi</taxon>
        <taxon>Mammalia</taxon>
        <taxon>Eutheria</taxon>
        <taxon>Euarchontoglires</taxon>
        <taxon>Primates</taxon>
        <taxon>Haplorrhini</taxon>
        <taxon>Platyrrhini</taxon>
        <taxon>Cebidae</taxon>
        <taxon>Callitrichinae</taxon>
        <taxon>Saguinus</taxon>
    </lineage>
</organism>
<feature type="non-terminal residue" evidence="2">
    <location>
        <position position="1"/>
    </location>
</feature>
<accession>A0ABQ9WHS3</accession>
<evidence type="ECO:0000313" key="2">
    <source>
        <dbReference type="EMBL" id="KAK2121000.1"/>
    </source>
</evidence>
<reference evidence="2 3" key="1">
    <citation type="submission" date="2023-05" db="EMBL/GenBank/DDBJ databases">
        <title>B98-5 Cell Line De Novo Hybrid Assembly: An Optical Mapping Approach.</title>
        <authorList>
            <person name="Kananen K."/>
            <person name="Auerbach J.A."/>
            <person name="Kautto E."/>
            <person name="Blachly J.S."/>
        </authorList>
    </citation>
    <scope>NUCLEOTIDE SEQUENCE [LARGE SCALE GENOMIC DNA]</scope>
    <source>
        <strain evidence="2">B95-8</strain>
        <tissue evidence="2">Cell line</tissue>
    </source>
</reference>
<evidence type="ECO:0000256" key="1">
    <source>
        <dbReference type="SAM" id="MobiDB-lite"/>
    </source>
</evidence>
<keyword evidence="3" id="KW-1185">Reference proteome</keyword>
<comment type="caution">
    <text evidence="2">The sequence shown here is derived from an EMBL/GenBank/DDBJ whole genome shotgun (WGS) entry which is preliminary data.</text>
</comment>
<feature type="region of interest" description="Disordered" evidence="1">
    <location>
        <begin position="1"/>
        <end position="64"/>
    </location>
</feature>
<feature type="compositionally biased region" description="Polar residues" evidence="1">
    <location>
        <begin position="55"/>
        <end position="64"/>
    </location>
</feature>
<name>A0ABQ9WHS3_SAGOE</name>
<sequence length="64" mass="6855">AELPGYRRAGLQDLGPSEAHAGATSSEPPSLHPENVLMEPLSAHLQEAWHHPKPQTAQVQPSAQ</sequence>
<evidence type="ECO:0000313" key="3">
    <source>
        <dbReference type="Proteomes" id="UP001266305"/>
    </source>
</evidence>
<gene>
    <name evidence="2" type="ORF">P7K49_002386</name>
</gene>
<dbReference type="EMBL" id="JASSZA010000001">
    <property type="protein sequence ID" value="KAK2121000.1"/>
    <property type="molecule type" value="Genomic_DNA"/>
</dbReference>
<proteinExistence type="predicted"/>
<protein>
    <submittedName>
        <fullName evidence="2">Uncharacterized protein</fullName>
    </submittedName>
</protein>
<dbReference type="Proteomes" id="UP001266305">
    <property type="component" value="Unassembled WGS sequence"/>
</dbReference>